<sequence length="71" mass="7773">MGVALDSQDLDLRDLPGGARSGGYRPGAPLPPDRALVAHGKLSFDHADFTESILLLMLLLLQRWVKVHTRP</sequence>
<accession>A0A7I3YZJ0</accession>
<protein>
    <submittedName>
        <fullName evidence="2">Uncharacterized protein</fullName>
    </submittedName>
</protein>
<dbReference type="AlphaFoldDB" id="A0A7I3YZJ0"/>
<reference evidence="2 3" key="2">
    <citation type="journal article" date="2018" name="Plant J.">
        <title>The Physcomitrella patens chromosome-scale assembly reveals moss genome structure and evolution.</title>
        <authorList>
            <person name="Lang D."/>
            <person name="Ullrich K.K."/>
            <person name="Murat F."/>
            <person name="Fuchs J."/>
            <person name="Jenkins J."/>
            <person name="Haas F.B."/>
            <person name="Piednoel M."/>
            <person name="Gundlach H."/>
            <person name="Van Bel M."/>
            <person name="Meyberg R."/>
            <person name="Vives C."/>
            <person name="Morata J."/>
            <person name="Symeonidi A."/>
            <person name="Hiss M."/>
            <person name="Muchero W."/>
            <person name="Kamisugi Y."/>
            <person name="Saleh O."/>
            <person name="Blanc G."/>
            <person name="Decker E.L."/>
            <person name="van Gessel N."/>
            <person name="Grimwood J."/>
            <person name="Hayes R.D."/>
            <person name="Graham S.W."/>
            <person name="Gunter L.E."/>
            <person name="McDaniel S.F."/>
            <person name="Hoernstein S.N.W."/>
            <person name="Larsson A."/>
            <person name="Li F.W."/>
            <person name="Perroud P.F."/>
            <person name="Phillips J."/>
            <person name="Ranjan P."/>
            <person name="Rokshar D.S."/>
            <person name="Rothfels C.J."/>
            <person name="Schneider L."/>
            <person name="Shu S."/>
            <person name="Stevenson D.W."/>
            <person name="Thummler F."/>
            <person name="Tillich M."/>
            <person name="Villarreal Aguilar J.C."/>
            <person name="Widiez T."/>
            <person name="Wong G.K."/>
            <person name="Wymore A."/>
            <person name="Zhang Y."/>
            <person name="Zimmer A.D."/>
            <person name="Quatrano R.S."/>
            <person name="Mayer K.F.X."/>
            <person name="Goodstein D."/>
            <person name="Casacuberta J.M."/>
            <person name="Vandepoele K."/>
            <person name="Reski R."/>
            <person name="Cuming A.C."/>
            <person name="Tuskan G.A."/>
            <person name="Maumus F."/>
            <person name="Salse J."/>
            <person name="Schmutz J."/>
            <person name="Rensing S.A."/>
        </authorList>
    </citation>
    <scope>NUCLEOTIDE SEQUENCE [LARGE SCALE GENOMIC DNA]</scope>
    <source>
        <strain evidence="2 3">cv. Gransden 2004</strain>
    </source>
</reference>
<organism evidence="2 3">
    <name type="scientific">Physcomitrium patens</name>
    <name type="common">Spreading-leaved earth moss</name>
    <name type="synonym">Physcomitrella patens</name>
    <dbReference type="NCBI Taxonomy" id="3218"/>
    <lineage>
        <taxon>Eukaryota</taxon>
        <taxon>Viridiplantae</taxon>
        <taxon>Streptophyta</taxon>
        <taxon>Embryophyta</taxon>
        <taxon>Bryophyta</taxon>
        <taxon>Bryophytina</taxon>
        <taxon>Bryopsida</taxon>
        <taxon>Funariidae</taxon>
        <taxon>Funariales</taxon>
        <taxon>Funariaceae</taxon>
        <taxon>Physcomitrium</taxon>
    </lineage>
</organism>
<dbReference type="EMBL" id="ABEU02000009">
    <property type="status" value="NOT_ANNOTATED_CDS"/>
    <property type="molecule type" value="Genomic_DNA"/>
</dbReference>
<evidence type="ECO:0000256" key="1">
    <source>
        <dbReference type="SAM" id="MobiDB-lite"/>
    </source>
</evidence>
<reference evidence="2" key="3">
    <citation type="submission" date="2020-12" db="UniProtKB">
        <authorList>
            <consortium name="EnsemblPlants"/>
        </authorList>
    </citation>
    <scope>IDENTIFICATION</scope>
</reference>
<reference evidence="2 3" key="1">
    <citation type="journal article" date="2008" name="Science">
        <title>The Physcomitrella genome reveals evolutionary insights into the conquest of land by plants.</title>
        <authorList>
            <person name="Rensing S."/>
            <person name="Lang D."/>
            <person name="Zimmer A."/>
            <person name="Terry A."/>
            <person name="Salamov A."/>
            <person name="Shapiro H."/>
            <person name="Nishiyama T."/>
            <person name="Perroud P.-F."/>
            <person name="Lindquist E."/>
            <person name="Kamisugi Y."/>
            <person name="Tanahashi T."/>
            <person name="Sakakibara K."/>
            <person name="Fujita T."/>
            <person name="Oishi K."/>
            <person name="Shin-I T."/>
            <person name="Kuroki Y."/>
            <person name="Toyoda A."/>
            <person name="Suzuki Y."/>
            <person name="Hashimoto A."/>
            <person name="Yamaguchi K."/>
            <person name="Sugano A."/>
            <person name="Kohara Y."/>
            <person name="Fujiyama A."/>
            <person name="Anterola A."/>
            <person name="Aoki S."/>
            <person name="Ashton N."/>
            <person name="Barbazuk W.B."/>
            <person name="Barker E."/>
            <person name="Bennetzen J."/>
            <person name="Bezanilla M."/>
            <person name="Blankenship R."/>
            <person name="Cho S.H."/>
            <person name="Dutcher S."/>
            <person name="Estelle M."/>
            <person name="Fawcett J.A."/>
            <person name="Gundlach H."/>
            <person name="Hanada K."/>
            <person name="Heyl A."/>
            <person name="Hicks K.A."/>
            <person name="Hugh J."/>
            <person name="Lohr M."/>
            <person name="Mayer K."/>
            <person name="Melkozernov A."/>
            <person name="Murata T."/>
            <person name="Nelson D."/>
            <person name="Pils B."/>
            <person name="Prigge M."/>
            <person name="Reiss B."/>
            <person name="Renner T."/>
            <person name="Rombauts S."/>
            <person name="Rushton P."/>
            <person name="Sanderfoot A."/>
            <person name="Schween G."/>
            <person name="Shiu S.-H."/>
            <person name="Stueber K."/>
            <person name="Theodoulou F.L."/>
            <person name="Tu H."/>
            <person name="Van de Peer Y."/>
            <person name="Verrier P.J."/>
            <person name="Waters E."/>
            <person name="Wood A."/>
            <person name="Yang L."/>
            <person name="Cove D."/>
            <person name="Cuming A."/>
            <person name="Hasebe M."/>
            <person name="Lucas S."/>
            <person name="Mishler D.B."/>
            <person name="Reski R."/>
            <person name="Grigoriev I."/>
            <person name="Quatrano R.S."/>
            <person name="Boore J.L."/>
        </authorList>
    </citation>
    <scope>NUCLEOTIDE SEQUENCE [LARGE SCALE GENOMIC DNA]</scope>
    <source>
        <strain evidence="2 3">cv. Gransden 2004</strain>
    </source>
</reference>
<proteinExistence type="predicted"/>
<evidence type="ECO:0000313" key="3">
    <source>
        <dbReference type="Proteomes" id="UP000006727"/>
    </source>
</evidence>
<evidence type="ECO:0000313" key="2">
    <source>
        <dbReference type="EnsemblPlants" id="PAC:32911261.CDS.1"/>
    </source>
</evidence>
<name>A0A7I3YZJ0_PHYPA</name>
<dbReference type="Gramene" id="Pp3c9_21360V3.2">
    <property type="protein sequence ID" value="PAC:32911261.CDS.1"/>
    <property type="gene ID" value="Pp3c9_21360"/>
</dbReference>
<keyword evidence="3" id="KW-1185">Reference proteome</keyword>
<dbReference type="Proteomes" id="UP000006727">
    <property type="component" value="Chromosome 9"/>
</dbReference>
<feature type="region of interest" description="Disordered" evidence="1">
    <location>
        <begin position="1"/>
        <end position="30"/>
    </location>
</feature>
<dbReference type="EnsemblPlants" id="Pp3c9_21360V3.2">
    <property type="protein sequence ID" value="PAC:32911261.CDS.1"/>
    <property type="gene ID" value="Pp3c9_21360"/>
</dbReference>